<dbReference type="AlphaFoldDB" id="A0A1V0UX77"/>
<sequence>MKCILFVGTCNKENILLDTGKLLTYAEKNVLIIDATFRQRLTRLLPFSDPKAFFHQMDGLYIGTAVTSPEGVSHYVERIQQEGAACDFVLLQSDMPVFLDPSLYDHLVGVTKQERDMIIGNIELLRVLTSHHSKRVLTMHHIIADYTSCSIEENYIRHAYSEIPIVWEEPSWIIPFDEVDYGIHVDSQFRGKVSIRGLSKPYQKVLYDLLARLIELDKQTIKLIRKFAKRRV</sequence>
<reference evidence="1 2" key="1">
    <citation type="submission" date="2017-03" db="EMBL/GenBank/DDBJ databases">
        <title>Paenibacillus larvae genome sequencing.</title>
        <authorList>
            <person name="Dingman D.W."/>
        </authorList>
    </citation>
    <scope>NUCLEOTIDE SEQUENCE [LARGE SCALE GENOMIC DNA]</scope>
    <source>
        <strain evidence="1 2">SAG 10367</strain>
    </source>
</reference>
<proteinExistence type="predicted"/>
<evidence type="ECO:0000313" key="2">
    <source>
        <dbReference type="Proteomes" id="UP000192727"/>
    </source>
</evidence>
<dbReference type="EMBL" id="CP020557">
    <property type="protein sequence ID" value="ARF69776.1"/>
    <property type="molecule type" value="Genomic_DNA"/>
</dbReference>
<dbReference type="RefSeq" id="WP_083041214.1">
    <property type="nucleotide sequence ID" value="NZ_CP020557.1"/>
</dbReference>
<accession>A0A1V0UX77</accession>
<dbReference type="Proteomes" id="UP000192727">
    <property type="component" value="Chromosome"/>
</dbReference>
<evidence type="ECO:0000313" key="1">
    <source>
        <dbReference type="EMBL" id="ARF69776.1"/>
    </source>
</evidence>
<organism evidence="1 2">
    <name type="scientific">Paenibacillus larvae subsp. pulvifaciens</name>
    <dbReference type="NCBI Taxonomy" id="1477"/>
    <lineage>
        <taxon>Bacteria</taxon>
        <taxon>Bacillati</taxon>
        <taxon>Bacillota</taxon>
        <taxon>Bacilli</taxon>
        <taxon>Bacillales</taxon>
        <taxon>Paenibacillaceae</taxon>
        <taxon>Paenibacillus</taxon>
    </lineage>
</organism>
<gene>
    <name evidence="1" type="ORF">B7C51_20930</name>
</gene>
<protein>
    <submittedName>
        <fullName evidence="1">Uncharacterized protein</fullName>
    </submittedName>
</protein>
<name>A0A1V0UX77_9BACL</name>